<evidence type="ECO:0000259" key="2">
    <source>
        <dbReference type="Pfam" id="PF13399"/>
    </source>
</evidence>
<evidence type="ECO:0000256" key="1">
    <source>
        <dbReference type="SAM" id="Phobius"/>
    </source>
</evidence>
<dbReference type="Proteomes" id="UP000246104">
    <property type="component" value="Unassembled WGS sequence"/>
</dbReference>
<accession>A0A317JPS9</accession>
<comment type="caution">
    <text evidence="3">The sequence shown here is derived from an EMBL/GenBank/DDBJ whole genome shotgun (WGS) entry which is preliminary data.</text>
</comment>
<proteinExistence type="predicted"/>
<feature type="domain" description="LytR/CpsA/Psr regulator C-terminal" evidence="2">
    <location>
        <begin position="64"/>
        <end position="146"/>
    </location>
</feature>
<organism evidence="3 4">
    <name type="scientific">Candidatus Cerribacteria bacterium 'Amazon FNV 2010 28 9'</name>
    <dbReference type="NCBI Taxonomy" id="2081795"/>
    <lineage>
        <taxon>Bacteria</taxon>
        <taxon>Candidatus Cerribacteria</taxon>
    </lineage>
</organism>
<evidence type="ECO:0000313" key="4">
    <source>
        <dbReference type="Proteomes" id="UP000246104"/>
    </source>
</evidence>
<dbReference type="AlphaFoldDB" id="A0A317JPS9"/>
<protein>
    <recommendedName>
        <fullName evidence="2">LytR/CpsA/Psr regulator C-terminal domain-containing protein</fullName>
    </recommendedName>
</protein>
<keyword evidence="1" id="KW-1133">Transmembrane helix</keyword>
<sequence length="150" mass="14874">MLVSIFIILGMVLVAAGIVGLYVMTKKSSDQPIATPAPQATPVPTPTVVVATPTPTPDPALLKSVKVNVLNGTTTKGLAAKEAAVLKSAGFTLGTVGNGSPSDAGTISVPTGKTAIADAIKAALTGFTFTVTEDAKATQVTVTLGAPSSQ</sequence>
<feature type="transmembrane region" description="Helical" evidence="1">
    <location>
        <begin position="6"/>
        <end position="24"/>
    </location>
</feature>
<keyword evidence="1" id="KW-0472">Membrane</keyword>
<name>A0A317JPS9_9BACT</name>
<dbReference type="Pfam" id="PF13399">
    <property type="entry name" value="LytR_C"/>
    <property type="match status" value="1"/>
</dbReference>
<dbReference type="EMBL" id="PSRQ01000022">
    <property type="protein sequence ID" value="PWU23864.1"/>
    <property type="molecule type" value="Genomic_DNA"/>
</dbReference>
<dbReference type="Gene3D" id="3.30.70.2390">
    <property type="match status" value="1"/>
</dbReference>
<dbReference type="InterPro" id="IPR027381">
    <property type="entry name" value="LytR/CpsA/Psr_C"/>
</dbReference>
<keyword evidence="1" id="KW-0812">Transmembrane</keyword>
<reference evidence="3 4" key="1">
    <citation type="submission" date="2018-02" db="EMBL/GenBank/DDBJ databases">
        <title>Genomic Reconstructions from Amazon Rainforest and Pasture Soil Reveal Novel Insights into the Physiology of Candidate Phyla in Tropical Sites.</title>
        <authorList>
            <person name="Kroeger M.E."/>
            <person name="Delmont T."/>
            <person name="Eren A.M."/>
            <person name="Guo J."/>
            <person name="Meyer K.M."/>
            <person name="Khan K."/>
            <person name="Rodrigues J.L.M."/>
            <person name="Bohannan B.J.M."/>
            <person name="Tringe S."/>
            <person name="Borges C.D."/>
            <person name="Tiedje J."/>
            <person name="Tsai S.M."/>
            <person name="Nusslein K."/>
        </authorList>
    </citation>
    <scope>NUCLEOTIDE SEQUENCE [LARGE SCALE GENOMIC DNA]</scope>
    <source>
        <strain evidence="3">Amazon FNV 2010 28 9</strain>
    </source>
</reference>
<evidence type="ECO:0000313" key="3">
    <source>
        <dbReference type="EMBL" id="PWU23864.1"/>
    </source>
</evidence>
<gene>
    <name evidence="3" type="ORF">C5B42_01540</name>
</gene>